<evidence type="ECO:0000256" key="2">
    <source>
        <dbReference type="ARBA" id="ARBA00007613"/>
    </source>
</evidence>
<dbReference type="EMBL" id="CP009788">
    <property type="protein sequence ID" value="AJE02573.1"/>
    <property type="molecule type" value="Genomic_DNA"/>
</dbReference>
<dbReference type="AlphaFoldDB" id="A0A0B5B7R7"/>
<evidence type="ECO:0000256" key="7">
    <source>
        <dbReference type="ARBA" id="ARBA00023237"/>
    </source>
</evidence>
<evidence type="ECO:0000256" key="4">
    <source>
        <dbReference type="ARBA" id="ARBA00022452"/>
    </source>
</evidence>
<evidence type="ECO:0000256" key="8">
    <source>
        <dbReference type="SAM" id="Coils"/>
    </source>
</evidence>
<dbReference type="GO" id="GO:0009279">
    <property type="term" value="C:cell outer membrane"/>
    <property type="evidence" value="ECO:0007669"/>
    <property type="project" value="UniProtKB-SubCell"/>
</dbReference>
<protein>
    <submittedName>
        <fullName evidence="10">RND transporter</fullName>
    </submittedName>
</protein>
<dbReference type="HOGENOM" id="CLU_037851_0_0_7"/>
<proteinExistence type="inferred from homology"/>
<dbReference type="KEGG" id="gpi:GPICK_03550"/>
<evidence type="ECO:0000256" key="9">
    <source>
        <dbReference type="SAM" id="SignalP"/>
    </source>
</evidence>
<feature type="signal peptide" evidence="9">
    <location>
        <begin position="1"/>
        <end position="23"/>
    </location>
</feature>
<keyword evidence="9" id="KW-0732">Signal</keyword>
<gene>
    <name evidence="10" type="ORF">GPICK_03550</name>
</gene>
<keyword evidence="11" id="KW-1185">Reference proteome</keyword>
<name>A0A0B5B7R7_9BACT</name>
<dbReference type="Pfam" id="PF02321">
    <property type="entry name" value="OEP"/>
    <property type="match status" value="1"/>
</dbReference>
<keyword evidence="7" id="KW-0998">Cell outer membrane</keyword>
<dbReference type="Proteomes" id="UP000057609">
    <property type="component" value="Chromosome"/>
</dbReference>
<dbReference type="Gene3D" id="1.20.1600.10">
    <property type="entry name" value="Outer membrane efflux proteins (OEP)"/>
    <property type="match status" value="1"/>
</dbReference>
<accession>A0A0B5B7R7</accession>
<dbReference type="SUPFAM" id="SSF56954">
    <property type="entry name" value="Outer membrane efflux proteins (OEP)"/>
    <property type="match status" value="1"/>
</dbReference>
<feature type="coiled-coil region" evidence="8">
    <location>
        <begin position="162"/>
        <end position="189"/>
    </location>
</feature>
<comment type="subcellular location">
    <subcellularLocation>
        <location evidence="1">Cell outer membrane</location>
    </subcellularLocation>
</comment>
<evidence type="ECO:0000256" key="1">
    <source>
        <dbReference type="ARBA" id="ARBA00004442"/>
    </source>
</evidence>
<dbReference type="OrthoDB" id="9765575at2"/>
<sequence length="455" mass="50085">MKTKAASAVIYGILFLGATVGRAAGTDGEKQLLDLNDCVKNALAVAPELGESQADIDLAASKLVEAKAHRYPQLDFLGLIGPVPQARGNQVASPDSINQTSRLTWFTRGDATLVQPLYTFGKISESMKAASHGIEVDRAKKEQRRNEVALQVKEYYYGLLLARELKEVVLEVQEDLDKARKKAREYLDKGSPNVDDLDIYKLDAFSGEVAKYLEEAKKGETLALAALRSRIGLSPDAPFDIATARLAPDETTAAALPAYLAASQSQRPEYRQVKEGLLARQALVEAAKAAYWPDLFLGGYLSGAYAEKRDRVSNPWVPDEFNHLWGGVALGLKWKLDFGITGAKVAAEQAQYDRLMSTKTYAETNIPLQIRKAYLDLQEAEKSIAATKDAYSNAKKWVVAALANFDFGIGPAKEIFDGLENYAKMRSDYFHSIYNQKMSRANLEYAVGASPLEQR</sequence>
<reference evidence="10 11" key="1">
    <citation type="journal article" date="2015" name="Genome Announc.">
        <title>Complete Genome of Geobacter pickeringii G13T, a Metal-Reducing Isolate from Sedimentary Kaolin Deposits.</title>
        <authorList>
            <person name="Badalamenti J.P."/>
            <person name="Bond D.R."/>
        </authorList>
    </citation>
    <scope>NUCLEOTIDE SEQUENCE [LARGE SCALE GENOMIC DNA]</scope>
    <source>
        <strain evidence="10 11">G13</strain>
    </source>
</reference>
<evidence type="ECO:0000256" key="3">
    <source>
        <dbReference type="ARBA" id="ARBA00022448"/>
    </source>
</evidence>
<organism evidence="10 11">
    <name type="scientific">Geobacter pickeringii</name>
    <dbReference type="NCBI Taxonomy" id="345632"/>
    <lineage>
        <taxon>Bacteria</taxon>
        <taxon>Pseudomonadati</taxon>
        <taxon>Thermodesulfobacteriota</taxon>
        <taxon>Desulfuromonadia</taxon>
        <taxon>Geobacterales</taxon>
        <taxon>Geobacteraceae</taxon>
        <taxon>Geobacter</taxon>
    </lineage>
</organism>
<dbReference type="GO" id="GO:0015288">
    <property type="term" value="F:porin activity"/>
    <property type="evidence" value="ECO:0007669"/>
    <property type="project" value="TreeGrafter"/>
</dbReference>
<feature type="chain" id="PRO_5002113535" evidence="9">
    <location>
        <begin position="24"/>
        <end position="455"/>
    </location>
</feature>
<dbReference type="GO" id="GO:1990281">
    <property type="term" value="C:efflux pump complex"/>
    <property type="evidence" value="ECO:0007669"/>
    <property type="project" value="TreeGrafter"/>
</dbReference>
<keyword evidence="5" id="KW-0812">Transmembrane</keyword>
<evidence type="ECO:0000313" key="11">
    <source>
        <dbReference type="Proteomes" id="UP000057609"/>
    </source>
</evidence>
<dbReference type="InterPro" id="IPR051906">
    <property type="entry name" value="TolC-like"/>
</dbReference>
<comment type="similarity">
    <text evidence="2">Belongs to the outer membrane factor (OMF) (TC 1.B.17) family.</text>
</comment>
<keyword evidence="6" id="KW-0472">Membrane</keyword>
<dbReference type="RefSeq" id="WP_039740571.1">
    <property type="nucleotide sequence ID" value="NZ_CP009788.1"/>
</dbReference>
<keyword evidence="8" id="KW-0175">Coiled coil</keyword>
<evidence type="ECO:0000256" key="6">
    <source>
        <dbReference type="ARBA" id="ARBA00023136"/>
    </source>
</evidence>
<evidence type="ECO:0000256" key="5">
    <source>
        <dbReference type="ARBA" id="ARBA00022692"/>
    </source>
</evidence>
<dbReference type="STRING" id="345632.GPICK_03550"/>
<dbReference type="InterPro" id="IPR003423">
    <property type="entry name" value="OMP_efflux"/>
</dbReference>
<evidence type="ECO:0000313" key="10">
    <source>
        <dbReference type="EMBL" id="AJE02573.1"/>
    </source>
</evidence>
<dbReference type="PANTHER" id="PTHR30026">
    <property type="entry name" value="OUTER MEMBRANE PROTEIN TOLC"/>
    <property type="match status" value="1"/>
</dbReference>
<dbReference type="GO" id="GO:0015562">
    <property type="term" value="F:efflux transmembrane transporter activity"/>
    <property type="evidence" value="ECO:0007669"/>
    <property type="project" value="InterPro"/>
</dbReference>
<keyword evidence="3" id="KW-0813">Transport</keyword>
<keyword evidence="4" id="KW-1134">Transmembrane beta strand</keyword>
<dbReference type="PANTHER" id="PTHR30026:SF13">
    <property type="entry name" value="MEMBRANE EFFLUX PROTEIN, PUTATIVE-RELATED"/>
    <property type="match status" value="1"/>
</dbReference>